<sequence length="63" mass="7120">MTPHRWQKSSYCQEGDACVHIAAAPDAIHFTDRPEPPHPTLTLTPTAFRTFLRALKGQHLTPR</sequence>
<dbReference type="InterPro" id="IPR007278">
    <property type="entry name" value="DUF397"/>
</dbReference>
<reference evidence="3" key="1">
    <citation type="journal article" date="2019" name="Int. J. Syst. Evol. Microbiol.">
        <title>The Global Catalogue of Microorganisms (GCM) 10K type strain sequencing project: providing services to taxonomists for standard genome sequencing and annotation.</title>
        <authorList>
            <consortium name="The Broad Institute Genomics Platform"/>
            <consortium name="The Broad Institute Genome Sequencing Center for Infectious Disease"/>
            <person name="Wu L."/>
            <person name="Ma J."/>
        </authorList>
    </citation>
    <scope>NUCLEOTIDE SEQUENCE [LARGE SCALE GENOMIC DNA]</scope>
    <source>
        <strain evidence="3">CGMCC 4.7400</strain>
    </source>
</reference>
<dbReference type="Proteomes" id="UP001597023">
    <property type="component" value="Unassembled WGS sequence"/>
</dbReference>
<proteinExistence type="predicted"/>
<comment type="caution">
    <text evidence="2">The sequence shown here is derived from an EMBL/GenBank/DDBJ whole genome shotgun (WGS) entry which is preliminary data.</text>
</comment>
<dbReference type="RefSeq" id="WP_381609158.1">
    <property type="nucleotide sequence ID" value="NZ_JBHTEB010000001.1"/>
</dbReference>
<feature type="domain" description="DUF397" evidence="1">
    <location>
        <begin position="5"/>
        <end position="56"/>
    </location>
</feature>
<organism evidence="2 3">
    <name type="scientific">Streptomyces flavalbus</name>
    <dbReference type="NCBI Taxonomy" id="2665155"/>
    <lineage>
        <taxon>Bacteria</taxon>
        <taxon>Bacillati</taxon>
        <taxon>Actinomycetota</taxon>
        <taxon>Actinomycetes</taxon>
        <taxon>Kitasatosporales</taxon>
        <taxon>Streptomycetaceae</taxon>
        <taxon>Streptomyces</taxon>
    </lineage>
</organism>
<keyword evidence="3" id="KW-1185">Reference proteome</keyword>
<dbReference type="Pfam" id="PF04149">
    <property type="entry name" value="DUF397"/>
    <property type="match status" value="1"/>
</dbReference>
<dbReference type="EMBL" id="JBHTEB010000001">
    <property type="protein sequence ID" value="MFD0315671.1"/>
    <property type="molecule type" value="Genomic_DNA"/>
</dbReference>
<evidence type="ECO:0000259" key="1">
    <source>
        <dbReference type="Pfam" id="PF04149"/>
    </source>
</evidence>
<evidence type="ECO:0000313" key="3">
    <source>
        <dbReference type="Proteomes" id="UP001597023"/>
    </source>
</evidence>
<name>A0ABW2W8F1_9ACTN</name>
<evidence type="ECO:0000313" key="2">
    <source>
        <dbReference type="EMBL" id="MFD0315671.1"/>
    </source>
</evidence>
<protein>
    <submittedName>
        <fullName evidence="2">DUF397 domain-containing protein</fullName>
    </submittedName>
</protein>
<gene>
    <name evidence="2" type="ORF">ACFQZ6_15840</name>
</gene>
<accession>A0ABW2W8F1</accession>